<comment type="caution">
    <text evidence="1">The sequence shown here is derived from an EMBL/GenBank/DDBJ whole genome shotgun (WGS) entry which is preliminary data.</text>
</comment>
<name>A0A972GZH1_9BACL</name>
<evidence type="ECO:0000313" key="1">
    <source>
        <dbReference type="EMBL" id="NOU97424.1"/>
    </source>
</evidence>
<accession>A0A972GZH1</accession>
<sequence>MPRIGETLTDKIIRVIKVSDDPAMLVGYRSDIYVEKNKYTVDEYFYDKYEKKCYVKNYDHLDSVEIK</sequence>
<dbReference type="RefSeq" id="WP_171655681.1">
    <property type="nucleotide sequence ID" value="NZ_WHOD01000111.1"/>
</dbReference>
<dbReference type="EMBL" id="WHOD01000111">
    <property type="protein sequence ID" value="NOU97424.1"/>
    <property type="molecule type" value="Genomic_DNA"/>
</dbReference>
<reference evidence="1" key="1">
    <citation type="submission" date="2019-10" db="EMBL/GenBank/DDBJ databases">
        <title>Description of Paenibacillus glebae sp. nov.</title>
        <authorList>
            <person name="Carlier A."/>
            <person name="Qi S."/>
        </authorList>
    </citation>
    <scope>NUCLEOTIDE SEQUENCE</scope>
    <source>
        <strain evidence="1">LMG 31456</strain>
    </source>
</reference>
<protein>
    <submittedName>
        <fullName evidence="1">Uncharacterized protein</fullName>
    </submittedName>
</protein>
<evidence type="ECO:0000313" key="2">
    <source>
        <dbReference type="Proteomes" id="UP000641588"/>
    </source>
</evidence>
<dbReference type="Proteomes" id="UP000641588">
    <property type="component" value="Unassembled WGS sequence"/>
</dbReference>
<organism evidence="1 2">
    <name type="scientific">Paenibacillus foliorum</name>
    <dbReference type="NCBI Taxonomy" id="2654974"/>
    <lineage>
        <taxon>Bacteria</taxon>
        <taxon>Bacillati</taxon>
        <taxon>Bacillota</taxon>
        <taxon>Bacilli</taxon>
        <taxon>Bacillales</taxon>
        <taxon>Paenibacillaceae</taxon>
        <taxon>Paenibacillus</taxon>
    </lineage>
</organism>
<dbReference type="AlphaFoldDB" id="A0A972GZH1"/>
<gene>
    <name evidence="1" type="ORF">GC093_29965</name>
</gene>
<proteinExistence type="predicted"/>
<keyword evidence="2" id="KW-1185">Reference proteome</keyword>